<keyword evidence="1" id="KW-0812">Transmembrane</keyword>
<dbReference type="Pfam" id="PF04892">
    <property type="entry name" value="VanZ"/>
    <property type="match status" value="1"/>
</dbReference>
<proteinExistence type="predicted"/>
<name>A0A6J6UER5_9ZZZZ</name>
<dbReference type="InterPro" id="IPR006976">
    <property type="entry name" value="VanZ-like"/>
</dbReference>
<feature type="transmembrane region" description="Helical" evidence="1">
    <location>
        <begin position="201"/>
        <end position="222"/>
    </location>
</feature>
<feature type="transmembrane region" description="Helical" evidence="1">
    <location>
        <begin position="242"/>
        <end position="263"/>
    </location>
</feature>
<dbReference type="PANTHER" id="PTHR36834:SF1">
    <property type="entry name" value="INTEGRAL MEMBRANE PROTEIN"/>
    <property type="match status" value="1"/>
</dbReference>
<keyword evidence="1" id="KW-0472">Membrane</keyword>
<feature type="transmembrane region" description="Helical" evidence="1">
    <location>
        <begin position="100"/>
        <end position="118"/>
    </location>
</feature>
<feature type="transmembrane region" description="Helical" evidence="1">
    <location>
        <begin position="6"/>
        <end position="29"/>
    </location>
</feature>
<feature type="transmembrane region" description="Helical" evidence="1">
    <location>
        <begin position="125"/>
        <end position="144"/>
    </location>
</feature>
<accession>A0A6J6UER5</accession>
<dbReference type="InterPro" id="IPR053150">
    <property type="entry name" value="Teicoplanin_resist-assoc"/>
</dbReference>
<evidence type="ECO:0000256" key="1">
    <source>
        <dbReference type="SAM" id="Phobius"/>
    </source>
</evidence>
<dbReference type="PANTHER" id="PTHR36834">
    <property type="entry name" value="MEMBRANE PROTEIN-RELATED"/>
    <property type="match status" value="1"/>
</dbReference>
<dbReference type="AlphaFoldDB" id="A0A6J6UER5"/>
<sequence length="357" mass="38533">MSDQVFNAVAAIGLGTIAAVVLFVPVAAYEYRRDGTMSPGDLTILLSGAVYSIALWTYTLLPLPDRGSFRCKVPQTDLFGTIGLVGLPDDGVRMFLRDQAVQQVLLNVLLFVPLGVLVRLVLRRGVLVSAIAGLAVSLAIEMTQRTGVWGFYGCAYRKFDVDDLLVNTFGAIAGALISLPWKREDAVPRPLPTRITWGRRLAGMVSDALFVLMVGGLVAVLWRGLMLFVLDTGPHRDVQWILQWTVPFALQALCVLVLGRTFGELVVAITTRTDRPGWTVPGRLLKLAAGLGPVYLLVLLPIPGRGVALAAYLLVTVLATTVPDHRGLSHTVAGFRLEVEGRSLRRASSAPRAGRAS</sequence>
<reference evidence="3" key="1">
    <citation type="submission" date="2020-05" db="EMBL/GenBank/DDBJ databases">
        <authorList>
            <person name="Chiriac C."/>
            <person name="Salcher M."/>
            <person name="Ghai R."/>
            <person name="Kavagutti S V."/>
        </authorList>
    </citation>
    <scope>NUCLEOTIDE SEQUENCE</scope>
</reference>
<evidence type="ECO:0000313" key="3">
    <source>
        <dbReference type="EMBL" id="CAB4757193.1"/>
    </source>
</evidence>
<feature type="transmembrane region" description="Helical" evidence="1">
    <location>
        <begin position="284"/>
        <end position="300"/>
    </location>
</feature>
<feature type="domain" description="VanZ-like" evidence="2">
    <location>
        <begin position="50"/>
        <end position="178"/>
    </location>
</feature>
<feature type="transmembrane region" description="Helical" evidence="1">
    <location>
        <begin position="41"/>
        <end position="61"/>
    </location>
</feature>
<keyword evidence="1" id="KW-1133">Transmembrane helix</keyword>
<organism evidence="3">
    <name type="scientific">freshwater metagenome</name>
    <dbReference type="NCBI Taxonomy" id="449393"/>
    <lineage>
        <taxon>unclassified sequences</taxon>
        <taxon>metagenomes</taxon>
        <taxon>ecological metagenomes</taxon>
    </lineage>
</organism>
<protein>
    <submittedName>
        <fullName evidence="3">Unannotated protein</fullName>
    </submittedName>
</protein>
<feature type="transmembrane region" description="Helical" evidence="1">
    <location>
        <begin position="164"/>
        <end position="181"/>
    </location>
</feature>
<dbReference type="EMBL" id="CAEZYQ010000020">
    <property type="protein sequence ID" value="CAB4757193.1"/>
    <property type="molecule type" value="Genomic_DNA"/>
</dbReference>
<evidence type="ECO:0000259" key="2">
    <source>
        <dbReference type="Pfam" id="PF04892"/>
    </source>
</evidence>
<gene>
    <name evidence="3" type="ORF">UFOPK2761_02382</name>
</gene>